<keyword evidence="1" id="KW-0812">Transmembrane</keyword>
<feature type="transmembrane region" description="Helical" evidence="1">
    <location>
        <begin position="105"/>
        <end position="127"/>
    </location>
</feature>
<gene>
    <name evidence="2" type="ORF">CLW00_1024</name>
</gene>
<evidence type="ECO:0000313" key="3">
    <source>
        <dbReference type="Proteomes" id="UP000238157"/>
    </source>
</evidence>
<dbReference type="AlphaFoldDB" id="A0A2T0WS50"/>
<keyword evidence="1" id="KW-1133">Transmembrane helix</keyword>
<evidence type="ECO:0000256" key="1">
    <source>
        <dbReference type="SAM" id="Phobius"/>
    </source>
</evidence>
<name>A0A2T0WS50_9BACT</name>
<sequence>MKEFLRSFSYREILSSLFAALMLLSLAFLFRNLSLFDSKYIVLSLVILGPILLKHRFYFLEHKRRNRILGRMIHNLITALFIFLLIGISLNLVNKFYQIGSYSNLIILSVFIVCLAEFALSLINLILSKIFKLSLW</sequence>
<keyword evidence="3" id="KW-1185">Reference proteome</keyword>
<organism evidence="2 3">
    <name type="scientific">Mongoliibacter ruber</name>
    <dbReference type="NCBI Taxonomy" id="1750599"/>
    <lineage>
        <taxon>Bacteria</taxon>
        <taxon>Pseudomonadati</taxon>
        <taxon>Bacteroidota</taxon>
        <taxon>Cytophagia</taxon>
        <taxon>Cytophagales</taxon>
        <taxon>Cyclobacteriaceae</taxon>
        <taxon>Mongoliibacter</taxon>
    </lineage>
</organism>
<evidence type="ECO:0000313" key="2">
    <source>
        <dbReference type="EMBL" id="PRY89529.1"/>
    </source>
</evidence>
<comment type="caution">
    <text evidence="2">The sequence shown here is derived from an EMBL/GenBank/DDBJ whole genome shotgun (WGS) entry which is preliminary data.</text>
</comment>
<feature type="transmembrane region" description="Helical" evidence="1">
    <location>
        <begin position="12"/>
        <end position="34"/>
    </location>
</feature>
<proteinExistence type="predicted"/>
<protein>
    <submittedName>
        <fullName evidence="2">Uncharacterized protein</fullName>
    </submittedName>
</protein>
<feature type="transmembrane region" description="Helical" evidence="1">
    <location>
        <begin position="72"/>
        <end position="93"/>
    </location>
</feature>
<feature type="transmembrane region" description="Helical" evidence="1">
    <location>
        <begin position="40"/>
        <end position="60"/>
    </location>
</feature>
<reference evidence="2 3" key="1">
    <citation type="submission" date="2018-03" db="EMBL/GenBank/DDBJ databases">
        <title>Genomic Encyclopedia of Archaeal and Bacterial Type Strains, Phase II (KMG-II): from individual species to whole genera.</title>
        <authorList>
            <person name="Goeker M."/>
        </authorList>
    </citation>
    <scope>NUCLEOTIDE SEQUENCE [LARGE SCALE GENOMIC DNA]</scope>
    <source>
        <strain evidence="2 3">DSM 27929</strain>
    </source>
</reference>
<accession>A0A2T0WS50</accession>
<dbReference type="Proteomes" id="UP000238157">
    <property type="component" value="Unassembled WGS sequence"/>
</dbReference>
<dbReference type="EMBL" id="PVTR01000002">
    <property type="protein sequence ID" value="PRY89529.1"/>
    <property type="molecule type" value="Genomic_DNA"/>
</dbReference>
<keyword evidence="1" id="KW-0472">Membrane</keyword>